<proteinExistence type="predicted"/>
<dbReference type="PROSITE" id="PS51688">
    <property type="entry name" value="ICA"/>
    <property type="match status" value="1"/>
</dbReference>
<reference evidence="3 4" key="1">
    <citation type="submission" date="2023-07" db="EMBL/GenBank/DDBJ databases">
        <title>Comparative genomics of wheat-associated soil bacteria to identify genetic determinants of phenazine resistance.</title>
        <authorList>
            <person name="Mouncey N."/>
        </authorList>
    </citation>
    <scope>NUCLEOTIDE SEQUENCE [LARGE SCALE GENOMIC DNA]</scope>
    <source>
        <strain evidence="3 4">V3I3</strain>
    </source>
</reference>
<organism evidence="3 4">
    <name type="scientific">Agromyces ramosus</name>
    <dbReference type="NCBI Taxonomy" id="33879"/>
    <lineage>
        <taxon>Bacteria</taxon>
        <taxon>Bacillati</taxon>
        <taxon>Actinomycetota</taxon>
        <taxon>Actinomycetes</taxon>
        <taxon>Micrococcales</taxon>
        <taxon>Microbacteriaceae</taxon>
        <taxon>Agromyces</taxon>
    </lineage>
</organism>
<feature type="compositionally biased region" description="Basic and acidic residues" evidence="1">
    <location>
        <begin position="12"/>
        <end position="24"/>
    </location>
</feature>
<feature type="region of interest" description="Disordered" evidence="1">
    <location>
        <begin position="1"/>
        <end position="34"/>
    </location>
</feature>
<dbReference type="Proteomes" id="UP001239083">
    <property type="component" value="Unassembled WGS sequence"/>
</dbReference>
<dbReference type="RefSeq" id="WP_307041648.1">
    <property type="nucleotide sequence ID" value="NZ_JAUSYY010000001.1"/>
</dbReference>
<evidence type="ECO:0000259" key="2">
    <source>
        <dbReference type="PROSITE" id="PS51688"/>
    </source>
</evidence>
<accession>A0ABU0R9H6</accession>
<keyword evidence="4" id="KW-1185">Reference proteome</keyword>
<sequence>MALPALPPAEDDQVRRARDLERAGQEQAAARSAEKTTIGAGGLVVKDGGSIRVEAPGTIDLPGGAFSANSLTAATTIAAGDTISTPANVQGGGLVSTGAASIAGSMTVGGTVVAGAVSATGEVSGNHATFPGGINSVDVYNRLLTYGGGYKNQYIHIDGNQGYVPSSRQFKQDIEEWKFDPSIVSYLRVVTFRYIAAVENLGDEAEQELGLIAEELFELGYHWLVDYEVRYTEKGARVPVPFQGEVESIPFGVKYERICLILLSWAQSIELRLEAAGI</sequence>
<dbReference type="EMBL" id="JAUSYY010000001">
    <property type="protein sequence ID" value="MDQ0894417.1"/>
    <property type="molecule type" value="Genomic_DNA"/>
</dbReference>
<feature type="domain" description="Peptidase S74" evidence="2">
    <location>
        <begin position="166"/>
        <end position="278"/>
    </location>
</feature>
<comment type="caution">
    <text evidence="3">The sequence shown here is derived from an EMBL/GenBank/DDBJ whole genome shotgun (WGS) entry which is preliminary data.</text>
</comment>
<dbReference type="InterPro" id="IPR030392">
    <property type="entry name" value="S74_ICA"/>
</dbReference>
<evidence type="ECO:0000256" key="1">
    <source>
        <dbReference type="SAM" id="MobiDB-lite"/>
    </source>
</evidence>
<gene>
    <name evidence="3" type="ORF">QFZ26_001972</name>
</gene>
<evidence type="ECO:0000313" key="4">
    <source>
        <dbReference type="Proteomes" id="UP001239083"/>
    </source>
</evidence>
<name>A0ABU0R9H6_9MICO</name>
<evidence type="ECO:0000313" key="3">
    <source>
        <dbReference type="EMBL" id="MDQ0894417.1"/>
    </source>
</evidence>
<protein>
    <submittedName>
        <fullName evidence="3">Cytoskeletal protein CcmA (Bactofilin family)</fullName>
    </submittedName>
</protein>